<proteinExistence type="predicted"/>
<evidence type="ECO:0000313" key="3">
    <source>
        <dbReference type="EMBL" id="MCO5955649.1"/>
    </source>
</evidence>
<feature type="transmembrane region" description="Helical" evidence="1">
    <location>
        <begin position="122"/>
        <end position="141"/>
    </location>
</feature>
<dbReference type="GO" id="GO:0000271">
    <property type="term" value="P:polysaccharide biosynthetic process"/>
    <property type="evidence" value="ECO:0007669"/>
    <property type="project" value="TreeGrafter"/>
</dbReference>
<comment type="caution">
    <text evidence="3">The sequence shown here is derived from an EMBL/GenBank/DDBJ whole genome shotgun (WGS) entry which is preliminary data.</text>
</comment>
<protein>
    <submittedName>
        <fullName evidence="3">Acyltransferase</fullName>
    </submittedName>
</protein>
<dbReference type="GO" id="GO:0016747">
    <property type="term" value="F:acyltransferase activity, transferring groups other than amino-acyl groups"/>
    <property type="evidence" value="ECO:0007669"/>
    <property type="project" value="InterPro"/>
</dbReference>
<reference evidence="3" key="1">
    <citation type="submission" date="2022-06" db="EMBL/GenBank/DDBJ databases">
        <authorList>
            <person name="Sun Q."/>
        </authorList>
    </citation>
    <scope>NUCLEOTIDE SEQUENCE</scope>
    <source>
        <strain evidence="3">S101</strain>
    </source>
</reference>
<dbReference type="Pfam" id="PF01757">
    <property type="entry name" value="Acyl_transf_3"/>
    <property type="match status" value="1"/>
</dbReference>
<sequence length="338" mass="38028">MVAALSVMLYHFAFRGEAAGELPSLDLPELLKTVARYGYLGVSMFFIISGFVISYSAEDRKPYDFLVSRFVRIYPTFLILMSLTAATIALSGNPQFHIDLKQYVANVLVFSLILGEPFVDGVYWSIVLEIVFYGWIFLLIALGQFRHILSILPIWIAFSFVNEVFIGSENLQNLFITEYSGFFSLGIVINKLKRKISLYGIALFFMAGAYSLFTALSGAAWYEEAYSVDFSREVIAGIIFASVAVFFLFINLKIDSRYWPVARLLGGATYALYLVHQNIGYIAVTALLDRFSAGSAIAIVSTAFIVFSLLFHLLVERRLNTLIKRYLLGFFTPKTRTA</sequence>
<dbReference type="EMBL" id="JAMXLX010000001">
    <property type="protein sequence ID" value="MCO5955649.1"/>
    <property type="molecule type" value="Genomic_DNA"/>
</dbReference>
<dbReference type="GO" id="GO:0016020">
    <property type="term" value="C:membrane"/>
    <property type="evidence" value="ECO:0007669"/>
    <property type="project" value="TreeGrafter"/>
</dbReference>
<name>A0AAJ1BSZ7_9HYPH</name>
<keyword evidence="1" id="KW-0472">Membrane</keyword>
<feature type="transmembrane region" description="Helical" evidence="1">
    <location>
        <begin position="234"/>
        <end position="252"/>
    </location>
</feature>
<feature type="transmembrane region" description="Helical" evidence="1">
    <location>
        <begin position="148"/>
        <end position="165"/>
    </location>
</feature>
<feature type="transmembrane region" description="Helical" evidence="1">
    <location>
        <begin position="264"/>
        <end position="284"/>
    </location>
</feature>
<feature type="transmembrane region" description="Helical" evidence="1">
    <location>
        <begin position="34"/>
        <end position="53"/>
    </location>
</feature>
<feature type="domain" description="Acyltransferase 3" evidence="2">
    <location>
        <begin position="2"/>
        <end position="309"/>
    </location>
</feature>
<dbReference type="InterPro" id="IPR050879">
    <property type="entry name" value="Acyltransferase_3"/>
</dbReference>
<evidence type="ECO:0000256" key="1">
    <source>
        <dbReference type="SAM" id="Phobius"/>
    </source>
</evidence>
<keyword evidence="1" id="KW-1133">Transmembrane helix</keyword>
<keyword evidence="3" id="KW-0808">Transferase</keyword>
<dbReference type="PANTHER" id="PTHR23028:SF131">
    <property type="entry name" value="BLR2367 PROTEIN"/>
    <property type="match status" value="1"/>
</dbReference>
<feature type="transmembrane region" description="Helical" evidence="1">
    <location>
        <begin position="196"/>
        <end position="222"/>
    </location>
</feature>
<dbReference type="AlphaFoldDB" id="A0AAJ1BSZ7"/>
<feature type="transmembrane region" description="Helical" evidence="1">
    <location>
        <begin position="296"/>
        <end position="315"/>
    </location>
</feature>
<accession>A0AAJ1BSZ7</accession>
<organism evidence="3 4">
    <name type="scientific">Ciceribacter sichuanensis</name>
    <dbReference type="NCBI Taxonomy" id="2949647"/>
    <lineage>
        <taxon>Bacteria</taxon>
        <taxon>Pseudomonadati</taxon>
        <taxon>Pseudomonadota</taxon>
        <taxon>Alphaproteobacteria</taxon>
        <taxon>Hyphomicrobiales</taxon>
        <taxon>Rhizobiaceae</taxon>
        <taxon>Ciceribacter</taxon>
    </lineage>
</organism>
<dbReference type="InterPro" id="IPR002656">
    <property type="entry name" value="Acyl_transf_3_dom"/>
</dbReference>
<feature type="transmembrane region" description="Helical" evidence="1">
    <location>
        <begin position="171"/>
        <end position="189"/>
    </location>
</feature>
<keyword evidence="1" id="KW-0812">Transmembrane</keyword>
<evidence type="ECO:0000259" key="2">
    <source>
        <dbReference type="Pfam" id="PF01757"/>
    </source>
</evidence>
<keyword evidence="3" id="KW-0012">Acyltransferase</keyword>
<dbReference type="PANTHER" id="PTHR23028">
    <property type="entry name" value="ACETYLTRANSFERASE"/>
    <property type="match status" value="1"/>
</dbReference>
<feature type="transmembrane region" description="Helical" evidence="1">
    <location>
        <begin position="73"/>
        <end position="92"/>
    </location>
</feature>
<gene>
    <name evidence="3" type="ORF">NBH21_02590</name>
</gene>
<evidence type="ECO:0000313" key="4">
    <source>
        <dbReference type="Proteomes" id="UP001155380"/>
    </source>
</evidence>
<dbReference type="Proteomes" id="UP001155380">
    <property type="component" value="Unassembled WGS sequence"/>
</dbReference>